<dbReference type="Proteomes" id="UP001314263">
    <property type="component" value="Unassembled WGS sequence"/>
</dbReference>
<dbReference type="PANTHER" id="PTHR14281:SF0">
    <property type="entry name" value="KINETOCHORE PROTEIN SPC25"/>
    <property type="match status" value="1"/>
</dbReference>
<dbReference type="GO" id="GO:0005634">
    <property type="term" value="C:nucleus"/>
    <property type="evidence" value="ECO:0007669"/>
    <property type="project" value="UniProtKB-SubCell"/>
</dbReference>
<keyword evidence="9" id="KW-0539">Nucleus</keyword>
<keyword evidence="8 9" id="KW-0137">Centromere</keyword>
<name>A0AAV1HTB3_9CHLO</name>
<keyword evidence="4 9" id="KW-0132">Cell division</keyword>
<reference evidence="11 12" key="1">
    <citation type="submission" date="2023-10" db="EMBL/GenBank/DDBJ databases">
        <authorList>
            <person name="Maclean D."/>
            <person name="Macfadyen A."/>
        </authorList>
    </citation>
    <scope>NUCLEOTIDE SEQUENCE [LARGE SCALE GENOMIC DNA]</scope>
</reference>
<evidence type="ECO:0000256" key="5">
    <source>
        <dbReference type="ARBA" id="ARBA00022776"/>
    </source>
</evidence>
<evidence type="ECO:0000256" key="2">
    <source>
        <dbReference type="ARBA" id="ARBA00006379"/>
    </source>
</evidence>
<comment type="subunit">
    <text evidence="9">Component of the NDC80 complex.</text>
</comment>
<dbReference type="CDD" id="cd23784">
    <property type="entry name" value="RWD_Spc25"/>
    <property type="match status" value="1"/>
</dbReference>
<evidence type="ECO:0000313" key="11">
    <source>
        <dbReference type="EMBL" id="CAK0736075.1"/>
    </source>
</evidence>
<keyword evidence="6" id="KW-0175">Coiled coil</keyword>
<evidence type="ECO:0000259" key="10">
    <source>
        <dbReference type="Pfam" id="PF08234"/>
    </source>
</evidence>
<protein>
    <recommendedName>
        <fullName evidence="9">Kinetochore protein SPC25</fullName>
    </recommendedName>
</protein>
<evidence type="ECO:0000256" key="8">
    <source>
        <dbReference type="ARBA" id="ARBA00023328"/>
    </source>
</evidence>
<gene>
    <name evidence="11" type="ORF">CVIRNUC_000687</name>
</gene>
<dbReference type="PANTHER" id="PTHR14281">
    <property type="entry name" value="KINETOCHORE PROTEIN SPC25-RELATED"/>
    <property type="match status" value="1"/>
</dbReference>
<evidence type="ECO:0000256" key="1">
    <source>
        <dbReference type="ARBA" id="ARBA00004584"/>
    </source>
</evidence>
<keyword evidence="5 9" id="KW-0498">Mitosis</keyword>
<dbReference type="Pfam" id="PF08234">
    <property type="entry name" value="Spindle_Spc25"/>
    <property type="match status" value="1"/>
</dbReference>
<comment type="similarity">
    <text evidence="2 9">Belongs to the SPC25 family.</text>
</comment>
<comment type="function">
    <text evidence="9">Acts as a component of the essential kinetochore-associated NDC80 complex, which is required for chromosome segregation and spindle checkpoint activity.</text>
</comment>
<dbReference type="FunFam" id="3.30.457.50:FF:000001">
    <property type="entry name" value="Probable kinetochore protein spc25"/>
    <property type="match status" value="1"/>
</dbReference>
<keyword evidence="3 9" id="KW-0158">Chromosome</keyword>
<dbReference type="GO" id="GO:0007059">
    <property type="term" value="P:chromosome segregation"/>
    <property type="evidence" value="ECO:0007669"/>
    <property type="project" value="InterPro"/>
</dbReference>
<feature type="domain" description="Chromosome segregation protein Spc25 C-terminal" evidence="10">
    <location>
        <begin position="153"/>
        <end position="223"/>
    </location>
</feature>
<sequence>MMIERIKLTELSTGLTGFTAGVHIFAARLKSSANDARDQHAAALKTLDGRLAAAVAEKRAAETSAEQLDQRLAQEGDCIASLNDKIQTAERVCSTLPAEIQSMKDSLDRDTNDLRRREAALANQESIQESKLRAMRQAVDLYRGRLGLDFRKEEADELLLVFTHLDPCDHQREFHLGVHVEADNVYTVTRCSPALEGLSTHVDELNQRDDFRSFVRKVRRLFQALAEPAGERYQH</sequence>
<evidence type="ECO:0000256" key="7">
    <source>
        <dbReference type="ARBA" id="ARBA00023306"/>
    </source>
</evidence>
<proteinExistence type="inferred from homology"/>
<dbReference type="GO" id="GO:0051301">
    <property type="term" value="P:cell division"/>
    <property type="evidence" value="ECO:0007669"/>
    <property type="project" value="UniProtKB-UniRule"/>
</dbReference>
<dbReference type="EMBL" id="CAUYUE010000001">
    <property type="protein sequence ID" value="CAK0736075.1"/>
    <property type="molecule type" value="Genomic_DNA"/>
</dbReference>
<comment type="caution">
    <text evidence="11">The sequence shown here is derived from an EMBL/GenBank/DDBJ whole genome shotgun (WGS) entry which is preliminary data.</text>
</comment>
<dbReference type="GO" id="GO:0031262">
    <property type="term" value="C:Ndc80 complex"/>
    <property type="evidence" value="ECO:0007669"/>
    <property type="project" value="InterPro"/>
</dbReference>
<evidence type="ECO:0000256" key="9">
    <source>
        <dbReference type="RuleBase" id="RU367150"/>
    </source>
</evidence>
<dbReference type="InterPro" id="IPR013255">
    <property type="entry name" value="Spc25_C"/>
</dbReference>
<keyword evidence="9" id="KW-0995">Kinetochore</keyword>
<evidence type="ECO:0000256" key="3">
    <source>
        <dbReference type="ARBA" id="ARBA00022454"/>
    </source>
</evidence>
<evidence type="ECO:0000256" key="4">
    <source>
        <dbReference type="ARBA" id="ARBA00022618"/>
    </source>
</evidence>
<dbReference type="Gene3D" id="3.30.457.50">
    <property type="entry name" value="Chromosome segregation protein Spc25"/>
    <property type="match status" value="1"/>
</dbReference>
<evidence type="ECO:0000313" key="12">
    <source>
        <dbReference type="Proteomes" id="UP001314263"/>
    </source>
</evidence>
<dbReference type="AlphaFoldDB" id="A0AAV1HTB3"/>
<comment type="subcellular location">
    <subcellularLocation>
        <location evidence="1">Chromosome</location>
        <location evidence="1">Centromere</location>
    </subcellularLocation>
    <subcellularLocation>
        <location evidence="9">Nucleus</location>
    </subcellularLocation>
    <subcellularLocation>
        <location evidence="9">Chromosome</location>
        <location evidence="9">Centromere</location>
        <location evidence="9">Kinetochore</location>
    </subcellularLocation>
</comment>
<accession>A0AAV1HTB3</accession>
<keyword evidence="7 9" id="KW-0131">Cell cycle</keyword>
<evidence type="ECO:0000256" key="6">
    <source>
        <dbReference type="ARBA" id="ARBA00023054"/>
    </source>
</evidence>
<organism evidence="11 12">
    <name type="scientific">Coccomyxa viridis</name>
    <dbReference type="NCBI Taxonomy" id="1274662"/>
    <lineage>
        <taxon>Eukaryota</taxon>
        <taxon>Viridiplantae</taxon>
        <taxon>Chlorophyta</taxon>
        <taxon>core chlorophytes</taxon>
        <taxon>Trebouxiophyceae</taxon>
        <taxon>Trebouxiophyceae incertae sedis</taxon>
        <taxon>Coccomyxaceae</taxon>
        <taxon>Coccomyxa</taxon>
    </lineage>
</organism>
<dbReference type="InterPro" id="IPR045143">
    <property type="entry name" value="Spc25"/>
</dbReference>
<keyword evidence="12" id="KW-1185">Reference proteome</keyword>